<gene>
    <name evidence="2" type="ORF">UFOPK2001_00482</name>
</gene>
<protein>
    <submittedName>
        <fullName evidence="2">Unannotated protein</fullName>
    </submittedName>
</protein>
<proteinExistence type="predicted"/>
<keyword evidence="1" id="KW-0812">Transmembrane</keyword>
<sequence>MNQATQTALVLSILPVAVVVVGAIDFIRRRYPDNPSRSLSLIALYFGLISIPVGWLINILLLTPFVYFFAYGGILIVWFALAGVVGDFAKSKGRSWGFGFGISLMVIPVALVLLAFGLFNLFVHGIS</sequence>
<feature type="transmembrane region" description="Helical" evidence="1">
    <location>
        <begin position="6"/>
        <end position="27"/>
    </location>
</feature>
<feature type="transmembrane region" description="Helical" evidence="1">
    <location>
        <begin position="39"/>
        <end position="62"/>
    </location>
</feature>
<organism evidence="2">
    <name type="scientific">freshwater metagenome</name>
    <dbReference type="NCBI Taxonomy" id="449393"/>
    <lineage>
        <taxon>unclassified sequences</taxon>
        <taxon>metagenomes</taxon>
        <taxon>ecological metagenomes</taxon>
    </lineage>
</organism>
<feature type="transmembrane region" description="Helical" evidence="1">
    <location>
        <begin position="96"/>
        <end position="123"/>
    </location>
</feature>
<reference evidence="2" key="1">
    <citation type="submission" date="2020-05" db="EMBL/GenBank/DDBJ databases">
        <authorList>
            <person name="Chiriac C."/>
            <person name="Salcher M."/>
            <person name="Ghai R."/>
            <person name="Kavagutti S V."/>
        </authorList>
    </citation>
    <scope>NUCLEOTIDE SEQUENCE</scope>
</reference>
<feature type="transmembrane region" description="Helical" evidence="1">
    <location>
        <begin position="68"/>
        <end position="89"/>
    </location>
</feature>
<keyword evidence="1" id="KW-1133">Transmembrane helix</keyword>
<keyword evidence="1" id="KW-0472">Membrane</keyword>
<dbReference type="AlphaFoldDB" id="A0A6J6J0P4"/>
<accession>A0A6J6J0P4</accession>
<evidence type="ECO:0000256" key="1">
    <source>
        <dbReference type="SAM" id="Phobius"/>
    </source>
</evidence>
<evidence type="ECO:0000313" key="2">
    <source>
        <dbReference type="EMBL" id="CAB4630396.1"/>
    </source>
</evidence>
<dbReference type="EMBL" id="CAEZVN010000031">
    <property type="protein sequence ID" value="CAB4630396.1"/>
    <property type="molecule type" value="Genomic_DNA"/>
</dbReference>
<name>A0A6J6J0P4_9ZZZZ</name>